<organism evidence="3">
    <name type="scientific">Micromonas pusilla (strain CCMP1545)</name>
    <name type="common">Picoplanktonic green alga</name>
    <dbReference type="NCBI Taxonomy" id="564608"/>
    <lineage>
        <taxon>Eukaryota</taxon>
        <taxon>Viridiplantae</taxon>
        <taxon>Chlorophyta</taxon>
        <taxon>Mamiellophyceae</taxon>
        <taxon>Mamiellales</taxon>
        <taxon>Mamiellaceae</taxon>
        <taxon>Micromonas</taxon>
    </lineage>
</organism>
<dbReference type="SMART" id="SM00558">
    <property type="entry name" value="JmjC"/>
    <property type="match status" value="1"/>
</dbReference>
<name>C1N9T1_MICPC</name>
<dbReference type="InterPro" id="IPR003347">
    <property type="entry name" value="JmjC_dom"/>
</dbReference>
<keyword evidence="3" id="KW-1185">Reference proteome</keyword>
<proteinExistence type="predicted"/>
<protein>
    <submittedName>
        <fullName evidence="2">Predicted protein</fullName>
    </submittedName>
</protein>
<accession>C1N9T1</accession>
<dbReference type="PROSITE" id="PS51184">
    <property type="entry name" value="JMJC"/>
    <property type="match status" value="1"/>
</dbReference>
<dbReference type="RefSeq" id="XP_003064788.1">
    <property type="nucleotide sequence ID" value="XM_003064742.1"/>
</dbReference>
<evidence type="ECO:0000259" key="1">
    <source>
        <dbReference type="PROSITE" id="PS51184"/>
    </source>
</evidence>
<dbReference type="OrthoDB" id="10267855at2759"/>
<evidence type="ECO:0000313" key="3">
    <source>
        <dbReference type="Proteomes" id="UP000001876"/>
    </source>
</evidence>
<dbReference type="CDD" id="cd02208">
    <property type="entry name" value="cupin_RmlC-like"/>
    <property type="match status" value="1"/>
</dbReference>
<dbReference type="EMBL" id="GG663752">
    <property type="protein sequence ID" value="EEH51122.1"/>
    <property type="molecule type" value="Genomic_DNA"/>
</dbReference>
<evidence type="ECO:0000313" key="2">
    <source>
        <dbReference type="EMBL" id="EEH51122.1"/>
    </source>
</evidence>
<dbReference type="Gene3D" id="2.60.120.650">
    <property type="entry name" value="Cupin"/>
    <property type="match status" value="1"/>
</dbReference>
<feature type="domain" description="JmjC" evidence="1">
    <location>
        <begin position="141"/>
        <end position="286"/>
    </location>
</feature>
<dbReference type="KEGG" id="mpp:MICPUCDRAFT_67754"/>
<dbReference type="AlphaFoldDB" id="C1N9T1"/>
<dbReference type="Proteomes" id="UP000001876">
    <property type="component" value="Unassembled WGS sequence"/>
</dbReference>
<sequence length="508" mass="56552">MSDEDGDGDDDEEEYERVTFAEVLPAAADDDGVAAFFADRWCRDDVHSWSVIRPNDDDDARARRPDDDVLRRLRAGFCHGDAHAIIATCRKPSNAKFTEDEIEEMVGDVRSRGATLDLPFCFADGARELRRSLARMAFRADARRGARSSDNVAALECANDVEVGVYLSSARGAEAGWHYDANHNVTIQLYGSKEWHTVPSGNVNVESARGASDAPRNVFELRDAPPDVASASVTRVSPGAVIYVPPGCWHRVVPTEDDDGVCLSVDVRVGSVTELRWLMENLHTAMCGYTAREKATNATLMKNAVSDALLRKAMRFFSLLEASADKDFFFPIPRALPFEHDLSDGLDLCASLQFLHESLPPDIHEFLPASMVEAEGNLLYNSMVILSKTRAPDQNGVYLCMRSTSKLTNMDYMRFKILCPALLEPGIDLLIGEMCYHEGEDTEKRNAHRESVHAEHCEKDPTYRKAWGDLEDVLVWARVLKLNIPKEDMAVAEPSQSKGSVAPKRQRR</sequence>
<dbReference type="Pfam" id="PF08007">
    <property type="entry name" value="JmjC_2"/>
    <property type="match status" value="1"/>
</dbReference>
<dbReference type="GeneID" id="9690229"/>
<gene>
    <name evidence="2" type="ORF">MICPUCDRAFT_67754</name>
</gene>
<reference evidence="2 3" key="1">
    <citation type="journal article" date="2009" name="Science">
        <title>Green evolution and dynamic adaptations revealed by genomes of the marine picoeukaryotes Micromonas.</title>
        <authorList>
            <person name="Worden A.Z."/>
            <person name="Lee J.H."/>
            <person name="Mock T."/>
            <person name="Rouze P."/>
            <person name="Simmons M.P."/>
            <person name="Aerts A.L."/>
            <person name="Allen A.E."/>
            <person name="Cuvelier M.L."/>
            <person name="Derelle E."/>
            <person name="Everett M.V."/>
            <person name="Foulon E."/>
            <person name="Grimwood J."/>
            <person name="Gundlach H."/>
            <person name="Henrissat B."/>
            <person name="Napoli C."/>
            <person name="McDonald S.M."/>
            <person name="Parker M.S."/>
            <person name="Rombauts S."/>
            <person name="Salamov A."/>
            <person name="Von Dassow P."/>
            <person name="Badger J.H."/>
            <person name="Coutinho P.M."/>
            <person name="Demir E."/>
            <person name="Dubchak I."/>
            <person name="Gentemann C."/>
            <person name="Eikrem W."/>
            <person name="Gready J.E."/>
            <person name="John U."/>
            <person name="Lanier W."/>
            <person name="Lindquist E.A."/>
            <person name="Lucas S."/>
            <person name="Mayer K.F."/>
            <person name="Moreau H."/>
            <person name="Not F."/>
            <person name="Otillar R."/>
            <person name="Panaud O."/>
            <person name="Pangilinan J."/>
            <person name="Paulsen I."/>
            <person name="Piegu B."/>
            <person name="Poliakov A."/>
            <person name="Robbens S."/>
            <person name="Schmutz J."/>
            <person name="Toulza E."/>
            <person name="Wyss T."/>
            <person name="Zelensky A."/>
            <person name="Zhou K."/>
            <person name="Armbrust E.V."/>
            <person name="Bhattacharya D."/>
            <person name="Goodenough U.W."/>
            <person name="Van de Peer Y."/>
            <person name="Grigoriev I.V."/>
        </authorList>
    </citation>
    <scope>NUCLEOTIDE SEQUENCE [LARGE SCALE GENOMIC DNA]</scope>
    <source>
        <strain evidence="2 3">CCMP1545</strain>
    </source>
</reference>
<dbReference type="SUPFAM" id="SSF51197">
    <property type="entry name" value="Clavaminate synthase-like"/>
    <property type="match status" value="1"/>
</dbReference>